<dbReference type="Proteomes" id="UP000886469">
    <property type="component" value="Unassembled WGS sequence"/>
</dbReference>
<proteinExistence type="predicted"/>
<organism evidence="2 3">
    <name type="scientific">Candidatus Accumulibacter contiguus</name>
    <dbReference type="NCBI Taxonomy" id="2954381"/>
    <lineage>
        <taxon>Bacteria</taxon>
        <taxon>Pseudomonadati</taxon>
        <taxon>Pseudomonadota</taxon>
        <taxon>Betaproteobacteria</taxon>
        <taxon>Candidatus Accumulibacter</taxon>
    </lineage>
</organism>
<evidence type="ECO:0000313" key="2">
    <source>
        <dbReference type="EMBL" id="NMQ03796.1"/>
    </source>
</evidence>
<dbReference type="RefSeq" id="WP_169068925.1">
    <property type="nucleotide sequence ID" value="NZ_JAZKUC010000001.1"/>
</dbReference>
<comment type="caution">
    <text evidence="2">The sequence shown here is derived from an EMBL/GenBank/DDBJ whole genome shotgun (WGS) entry which is preliminary data.</text>
</comment>
<evidence type="ECO:0008006" key="4">
    <source>
        <dbReference type="Google" id="ProtNLM"/>
    </source>
</evidence>
<accession>A0ABX1T485</accession>
<dbReference type="EMBL" id="SPMX01000001">
    <property type="protein sequence ID" value="NMQ03796.1"/>
    <property type="molecule type" value="Genomic_DNA"/>
</dbReference>
<gene>
    <name evidence="2" type="ORF">E4Q08_00195</name>
</gene>
<evidence type="ECO:0000256" key="1">
    <source>
        <dbReference type="SAM" id="MobiDB-lite"/>
    </source>
</evidence>
<feature type="region of interest" description="Disordered" evidence="1">
    <location>
        <begin position="1"/>
        <end position="22"/>
    </location>
</feature>
<evidence type="ECO:0000313" key="3">
    <source>
        <dbReference type="Proteomes" id="UP000886469"/>
    </source>
</evidence>
<protein>
    <recommendedName>
        <fullName evidence="4">Transposase</fullName>
    </recommendedName>
</protein>
<name>A0ABX1T485_9PROT</name>
<keyword evidence="3" id="KW-1185">Reference proteome</keyword>
<reference evidence="2" key="1">
    <citation type="submission" date="2019-03" db="EMBL/GenBank/DDBJ databases">
        <title>Metabolic reconstructions from genomes of highly enriched 'Candidatus Accumulibacter' and 'Candidatus Competibacter' bioreactor populations.</title>
        <authorList>
            <person name="Annavajhala M.K."/>
            <person name="Welles L."/>
            <person name="Abbas B."/>
            <person name="Sorokin D."/>
            <person name="Park H."/>
            <person name="Van Loosdrecht M."/>
            <person name="Chandran K."/>
        </authorList>
    </citation>
    <scope>NUCLEOTIDE SEQUENCE</scope>
    <source>
        <strain evidence="2">SBR_L</strain>
    </source>
</reference>
<sequence>MPPLHKLLADFPSNHPDDGRREQTLPERIAELEAENAHLRAALEQIAGFPHAPDAWIVARSALQPLKEKPER</sequence>